<dbReference type="Gene3D" id="3.30.2130.10">
    <property type="entry name" value="VC0802-like"/>
    <property type="match status" value="1"/>
</dbReference>
<keyword evidence="4" id="KW-1185">Reference proteome</keyword>
<dbReference type="KEGG" id="laq:GLA29479_451"/>
<sequence>MSRAAEPQPTRPPETDLARMLATLEVEARAGEYVFVTAVQPERLPRALALATIEEAEGLTCVLRREDADAHGLSYDFVAAWLSLSVHSALQAVGLTAAVSQVLAERGIACNVLAGFHHDHLLVPSERRDEALAALHSLRRANPAGGD</sequence>
<dbReference type="eggNOG" id="COG3602">
    <property type="taxonomic scope" value="Bacteria"/>
</dbReference>
<protein>
    <submittedName>
        <fullName evidence="3">Uncharacterized protein</fullName>
    </submittedName>
</protein>
<dbReference type="Pfam" id="PF13840">
    <property type="entry name" value="ACT_7"/>
    <property type="match status" value="1"/>
</dbReference>
<dbReference type="InterPro" id="IPR045865">
    <property type="entry name" value="ACT-like_dom_sf"/>
</dbReference>
<dbReference type="AlphaFoldDB" id="A0A0S2FHM7"/>
<feature type="domain" description="DUF2241" evidence="1">
    <location>
        <begin position="13"/>
        <end position="79"/>
    </location>
</feature>
<accession>A0A0S2FHM7</accession>
<reference evidence="3 4" key="1">
    <citation type="journal article" date="2015" name="BMC Genomics">
        <title>Comparative genomics and metabolic profiling of the genus Lysobacter.</title>
        <authorList>
            <person name="de Bruijn I."/>
            <person name="Cheng X."/>
            <person name="de Jager V."/>
            <person name="Exposito R.G."/>
            <person name="Watrous J."/>
            <person name="Patel N."/>
            <person name="Postma J."/>
            <person name="Dorrestein P.C."/>
            <person name="Kobayashi D."/>
            <person name="Raaijmakers J.M."/>
        </authorList>
    </citation>
    <scope>NUCLEOTIDE SEQUENCE [LARGE SCALE GENOMIC DNA]</scope>
    <source>
        <strain evidence="3 4">76</strain>
    </source>
</reference>
<dbReference type="InterPro" id="IPR018717">
    <property type="entry name" value="DUF2241"/>
</dbReference>
<evidence type="ECO:0000313" key="4">
    <source>
        <dbReference type="Proteomes" id="UP000060787"/>
    </source>
</evidence>
<dbReference type="RefSeq" id="WP_057919570.1">
    <property type="nucleotide sequence ID" value="NZ_CP011129.1"/>
</dbReference>
<dbReference type="PANTHER" id="PTHR39199">
    <property type="entry name" value="BLR5128 PROTEIN"/>
    <property type="match status" value="1"/>
</dbReference>
<dbReference type="Pfam" id="PF10000">
    <property type="entry name" value="ACT_3"/>
    <property type="match status" value="1"/>
</dbReference>
<dbReference type="Proteomes" id="UP000060787">
    <property type="component" value="Chromosome"/>
</dbReference>
<evidence type="ECO:0000313" key="3">
    <source>
        <dbReference type="EMBL" id="ALN83011.1"/>
    </source>
</evidence>
<dbReference type="PATRIC" id="fig|84531.7.peg.453"/>
<feature type="domain" description="CASTOR ACT" evidence="2">
    <location>
        <begin position="80"/>
        <end position="137"/>
    </location>
</feature>
<dbReference type="PANTHER" id="PTHR39199:SF1">
    <property type="entry name" value="BLR5128 PROTEIN"/>
    <property type="match status" value="1"/>
</dbReference>
<name>A0A0S2FHM7_LYSAN</name>
<evidence type="ECO:0000259" key="1">
    <source>
        <dbReference type="Pfam" id="PF10000"/>
    </source>
</evidence>
<dbReference type="OrthoDB" id="517867at2"/>
<organism evidence="3 4">
    <name type="scientific">Lysobacter antibioticus</name>
    <dbReference type="NCBI Taxonomy" id="84531"/>
    <lineage>
        <taxon>Bacteria</taxon>
        <taxon>Pseudomonadati</taxon>
        <taxon>Pseudomonadota</taxon>
        <taxon>Gammaproteobacteria</taxon>
        <taxon>Lysobacterales</taxon>
        <taxon>Lysobacteraceae</taxon>
        <taxon>Lysobacter</taxon>
    </lineage>
</organism>
<dbReference type="STRING" id="84531.LA76x_4908"/>
<dbReference type="InterPro" id="IPR027795">
    <property type="entry name" value="CASTOR_ACT_dom"/>
</dbReference>
<dbReference type="KEGG" id="lab:LA76x_4908"/>
<dbReference type="SUPFAM" id="SSF55021">
    <property type="entry name" value="ACT-like"/>
    <property type="match status" value="2"/>
</dbReference>
<proteinExistence type="predicted"/>
<gene>
    <name evidence="3" type="ORF">LA76x_4908</name>
</gene>
<dbReference type="EMBL" id="CP011129">
    <property type="protein sequence ID" value="ALN83011.1"/>
    <property type="molecule type" value="Genomic_DNA"/>
</dbReference>
<evidence type="ECO:0000259" key="2">
    <source>
        <dbReference type="Pfam" id="PF13840"/>
    </source>
</evidence>